<dbReference type="GO" id="GO:0006450">
    <property type="term" value="P:regulation of translational fidelity"/>
    <property type="evidence" value="ECO:0007669"/>
    <property type="project" value="TreeGrafter"/>
</dbReference>
<evidence type="ECO:0000256" key="4">
    <source>
        <dbReference type="ARBA" id="ARBA00015492"/>
    </source>
</evidence>
<evidence type="ECO:0000256" key="2">
    <source>
        <dbReference type="ARBA" id="ARBA00007663"/>
    </source>
</evidence>
<evidence type="ECO:0000256" key="8">
    <source>
        <dbReference type="SAM" id="Phobius"/>
    </source>
</evidence>
<comment type="catalytic activity">
    <reaction evidence="7">
        <text>L-threonine + hydrogencarbonate + ATP = L-threonylcarbamoyladenylate + diphosphate + H2O</text>
        <dbReference type="Rhea" id="RHEA:36407"/>
        <dbReference type="ChEBI" id="CHEBI:15377"/>
        <dbReference type="ChEBI" id="CHEBI:17544"/>
        <dbReference type="ChEBI" id="CHEBI:30616"/>
        <dbReference type="ChEBI" id="CHEBI:33019"/>
        <dbReference type="ChEBI" id="CHEBI:57926"/>
        <dbReference type="ChEBI" id="CHEBI:73682"/>
        <dbReference type="EC" id="2.7.7.87"/>
    </reaction>
</comment>
<reference evidence="10" key="1">
    <citation type="submission" date="2025-08" db="UniProtKB">
        <authorList>
            <consortium name="Ensembl"/>
        </authorList>
    </citation>
    <scope>IDENTIFICATION</scope>
</reference>
<comment type="subcellular location">
    <subcellularLocation>
        <location evidence="1">Cytoplasm</location>
    </subcellularLocation>
</comment>
<sequence length="921" mass="100283">MNSSHNIYTLIYVKPSDKPQITPVPASQLKTDTMSGPDGFPASYYGEPGVLGMLSNGISAFLVLLQNFNTARSSVSTTGVENVLAGVQLILIGGICQLVAGLLSFRKYDHLSGTAFIGYAALWSSYGATRIYIGSLTPPPWSIILPAANVNNSHSFNSTTPDYNYSSFTILNSNINHYVEESAISGLIPYIILSFLLAFCSATVNYIMPFVFGAITFTLIFEAVGLVAGPWALIVSGILELLILIFAMYGSAALLLKGLTQRLILKGFGTPLFNVLLLGTASSASLQKIGQEKNKNTKYAEPMALGLFCDTVSPVIFAFYSFGYFKLFGLGAIWVTIISTAQLFSSYYANLRQDCYHTTKFGLHATYWIVKAWDEFVASTMPNSEVSVGREAMVGDWFFVLASLVICAGSLNTDLLELIHNILFLLVTVSTVSQIPFHVYYIFFGITCCLFAVVSLYGTFTRLINTIAEKSLIPVGPQPVSTERITNAFKCKKNKEHSEGHCNTNQTSEALFYLLNGLASLSALHSEEASRSPSFNHLSVPWILISGAVIQAYISRLQLNSGRFGSVISSVYVAVWAMWTWFRFTGEMLWFSSQQVYGFTAGAIALLVVNVFIILMAAYRNLVLLLLTIIMEVVLVCFLLSTLQSLPYQLEMAMLALFSITCLYGALASLINGTLSQQLLPLGPPLLKEEVKPETTAVLPCPVADSRLTSGLLKMAALLGEGGVCGIPTDTVYALAASCKSPEAIEKIYHIKERPAEKPICICISNVEQLVATHPPFSPLLWEFMRNVYPGGISCIVSKGEWLRKLGVGPAYDRVGTQDSIMIRVPDHTVTVHLCDSTGPLAITSANPSGETDSTHHDMVISRLGHKIQGVLCDGKSNEIVASTIVNCLKIDEGNISIVREGCVPAVKVFQIFERVKANMV</sequence>
<evidence type="ECO:0000256" key="7">
    <source>
        <dbReference type="ARBA" id="ARBA00048366"/>
    </source>
</evidence>
<evidence type="ECO:0000259" key="9">
    <source>
        <dbReference type="PROSITE" id="PS51163"/>
    </source>
</evidence>
<keyword evidence="6" id="KW-0808">Transferase</keyword>
<dbReference type="AlphaFoldDB" id="A0A8C6T4X2"/>
<dbReference type="EC" id="2.7.7.87" evidence="3"/>
<dbReference type="GO" id="GO:0000049">
    <property type="term" value="F:tRNA binding"/>
    <property type="evidence" value="ECO:0007669"/>
    <property type="project" value="TreeGrafter"/>
</dbReference>
<feature type="transmembrane region" description="Helical" evidence="8">
    <location>
        <begin position="327"/>
        <end position="349"/>
    </location>
</feature>
<feature type="transmembrane region" description="Helical" evidence="8">
    <location>
        <begin position="83"/>
        <end position="103"/>
    </location>
</feature>
<feature type="transmembrane region" description="Helical" evidence="8">
    <location>
        <begin position="622"/>
        <end position="640"/>
    </location>
</feature>
<reference evidence="10" key="2">
    <citation type="submission" date="2025-09" db="UniProtKB">
        <authorList>
            <consortium name="Ensembl"/>
        </authorList>
    </citation>
    <scope>IDENTIFICATION</scope>
</reference>
<feature type="transmembrane region" description="Helical" evidence="8">
    <location>
        <begin position="652"/>
        <end position="671"/>
    </location>
</feature>
<dbReference type="PANTHER" id="PTHR17490">
    <property type="entry name" value="SUA5"/>
    <property type="match status" value="1"/>
</dbReference>
<evidence type="ECO:0000313" key="11">
    <source>
        <dbReference type="Proteomes" id="UP000694523"/>
    </source>
</evidence>
<dbReference type="Gene3D" id="3.90.870.10">
    <property type="entry name" value="DHBP synthase"/>
    <property type="match status" value="1"/>
</dbReference>
<evidence type="ECO:0000256" key="3">
    <source>
        <dbReference type="ARBA" id="ARBA00012584"/>
    </source>
</evidence>
<protein>
    <recommendedName>
        <fullName evidence="4">Threonylcarbamoyl-AMP synthase</fullName>
        <ecNumber evidence="3">2.7.7.87</ecNumber>
    </recommendedName>
</protein>
<dbReference type="InterPro" id="IPR006070">
    <property type="entry name" value="Sua5-like_dom"/>
</dbReference>
<keyword evidence="8" id="KW-0472">Membrane</keyword>
<name>A0A8C6T4X2_9GOBI</name>
<organism evidence="10 11">
    <name type="scientific">Neogobius melanostomus</name>
    <name type="common">round goby</name>
    <dbReference type="NCBI Taxonomy" id="47308"/>
    <lineage>
        <taxon>Eukaryota</taxon>
        <taxon>Metazoa</taxon>
        <taxon>Chordata</taxon>
        <taxon>Craniata</taxon>
        <taxon>Vertebrata</taxon>
        <taxon>Euteleostomi</taxon>
        <taxon>Actinopterygii</taxon>
        <taxon>Neopterygii</taxon>
        <taxon>Teleostei</taxon>
        <taxon>Neoteleostei</taxon>
        <taxon>Acanthomorphata</taxon>
        <taxon>Gobiaria</taxon>
        <taxon>Gobiiformes</taxon>
        <taxon>Gobioidei</taxon>
        <taxon>Gobiidae</taxon>
        <taxon>Benthophilinae</taxon>
        <taxon>Neogobiini</taxon>
        <taxon>Neogobius</taxon>
    </lineage>
</organism>
<feature type="transmembrane region" description="Helical" evidence="8">
    <location>
        <begin position="441"/>
        <end position="460"/>
    </location>
</feature>
<feature type="transmembrane region" description="Helical" evidence="8">
    <location>
        <begin position="392"/>
        <end position="411"/>
    </location>
</feature>
<feature type="transmembrane region" description="Helical" evidence="8">
    <location>
        <begin position="302"/>
        <end position="320"/>
    </location>
</feature>
<evidence type="ECO:0000313" key="10">
    <source>
        <dbReference type="Ensembl" id="ENSNMLP00000016467.1"/>
    </source>
</evidence>
<dbReference type="GO" id="GO:0061710">
    <property type="term" value="F:L-threonylcarbamoyladenylate synthase"/>
    <property type="evidence" value="ECO:0007669"/>
    <property type="project" value="UniProtKB-EC"/>
</dbReference>
<dbReference type="Pfam" id="PF01300">
    <property type="entry name" value="Sua5_yciO_yrdC"/>
    <property type="match status" value="1"/>
</dbReference>
<feature type="transmembrane region" description="Helical" evidence="8">
    <location>
        <begin position="207"/>
        <end position="228"/>
    </location>
</feature>
<feature type="transmembrane region" description="Helical" evidence="8">
    <location>
        <begin position="115"/>
        <end position="133"/>
    </location>
</feature>
<dbReference type="InterPro" id="IPR050156">
    <property type="entry name" value="TC-AMP_synthase_SUA5"/>
</dbReference>
<dbReference type="Ensembl" id="ENSNMLT00000018519.1">
    <property type="protein sequence ID" value="ENSNMLP00000016467.1"/>
    <property type="gene ID" value="ENSNMLG00000010916.1"/>
</dbReference>
<dbReference type="PANTHER" id="PTHR17490:SF14">
    <property type="entry name" value="THREONYLCARBAMOYL-AMP SYNTHASE"/>
    <property type="match status" value="1"/>
</dbReference>
<feature type="transmembrane region" description="Helical" evidence="8">
    <location>
        <begin position="234"/>
        <end position="256"/>
    </location>
</feature>
<feature type="transmembrane region" description="Helical" evidence="8">
    <location>
        <begin position="182"/>
        <end position="200"/>
    </location>
</feature>
<dbReference type="SUPFAM" id="SSF55821">
    <property type="entry name" value="YrdC/RibB"/>
    <property type="match status" value="1"/>
</dbReference>
<comment type="similarity">
    <text evidence="2">Belongs to the SUA5 family.</text>
</comment>
<keyword evidence="8" id="KW-1133">Transmembrane helix</keyword>
<dbReference type="PROSITE" id="PS51163">
    <property type="entry name" value="YRDC"/>
    <property type="match status" value="1"/>
</dbReference>
<evidence type="ECO:0000256" key="5">
    <source>
        <dbReference type="ARBA" id="ARBA00022490"/>
    </source>
</evidence>
<feature type="transmembrane region" description="Helical" evidence="8">
    <location>
        <begin position="566"/>
        <end position="584"/>
    </location>
</feature>
<dbReference type="GO" id="GO:0005737">
    <property type="term" value="C:cytoplasm"/>
    <property type="evidence" value="ECO:0007669"/>
    <property type="project" value="UniProtKB-SubCell"/>
</dbReference>
<evidence type="ECO:0000256" key="1">
    <source>
        <dbReference type="ARBA" id="ARBA00004496"/>
    </source>
</evidence>
<feature type="transmembrane region" description="Helical" evidence="8">
    <location>
        <begin position="596"/>
        <end position="616"/>
    </location>
</feature>
<dbReference type="InterPro" id="IPR017945">
    <property type="entry name" value="DHBP_synth_RibB-like_a/b_dom"/>
</dbReference>
<feature type="domain" description="YrdC-like" evidence="9">
    <location>
        <begin position="709"/>
        <end position="904"/>
    </location>
</feature>
<dbReference type="Proteomes" id="UP000694523">
    <property type="component" value="Unplaced"/>
</dbReference>
<keyword evidence="11" id="KW-1185">Reference proteome</keyword>
<accession>A0A8C6T4X2</accession>
<keyword evidence="8" id="KW-0812">Transmembrane</keyword>
<keyword evidence="5" id="KW-0963">Cytoplasm</keyword>
<dbReference type="FunFam" id="3.90.870.10:FF:000010">
    <property type="entry name" value="Si:ch211-153b23.4"/>
    <property type="match status" value="1"/>
</dbReference>
<evidence type="ECO:0000256" key="6">
    <source>
        <dbReference type="ARBA" id="ARBA00022679"/>
    </source>
</evidence>
<dbReference type="GO" id="GO:0003725">
    <property type="term" value="F:double-stranded RNA binding"/>
    <property type="evidence" value="ECO:0007669"/>
    <property type="project" value="InterPro"/>
</dbReference>
<proteinExistence type="inferred from homology"/>